<evidence type="ECO:0000313" key="5">
    <source>
        <dbReference type="EMBL" id="ODS02985.1"/>
    </source>
</evidence>
<dbReference type="Pfam" id="PF00990">
    <property type="entry name" value="GGDEF"/>
    <property type="match status" value="1"/>
</dbReference>
<dbReference type="Gene3D" id="3.30.70.270">
    <property type="match status" value="1"/>
</dbReference>
<feature type="transmembrane region" description="Helical" evidence="3">
    <location>
        <begin position="117"/>
        <end position="138"/>
    </location>
</feature>
<proteinExistence type="predicted"/>
<dbReference type="PROSITE" id="PS50887">
    <property type="entry name" value="GGDEF"/>
    <property type="match status" value="1"/>
</dbReference>
<feature type="domain" description="GGDEF" evidence="4">
    <location>
        <begin position="249"/>
        <end position="382"/>
    </location>
</feature>
<dbReference type="InterPro" id="IPR029787">
    <property type="entry name" value="Nucleotide_cyclase"/>
</dbReference>
<evidence type="ECO:0000259" key="4">
    <source>
        <dbReference type="PROSITE" id="PS50887"/>
    </source>
</evidence>
<evidence type="ECO:0000256" key="2">
    <source>
        <dbReference type="ARBA" id="ARBA00034247"/>
    </source>
</evidence>
<feature type="transmembrane region" description="Helical" evidence="3">
    <location>
        <begin position="59"/>
        <end position="79"/>
    </location>
</feature>
<dbReference type="SMART" id="SM00267">
    <property type="entry name" value="GGDEF"/>
    <property type="match status" value="1"/>
</dbReference>
<keyword evidence="6" id="KW-1185">Reference proteome</keyword>
<dbReference type="PANTHER" id="PTHR45138:SF9">
    <property type="entry name" value="DIGUANYLATE CYCLASE DGCM-RELATED"/>
    <property type="match status" value="1"/>
</dbReference>
<dbReference type="CDD" id="cd01949">
    <property type="entry name" value="GGDEF"/>
    <property type="match status" value="1"/>
</dbReference>
<keyword evidence="3" id="KW-1133">Transmembrane helix</keyword>
<feature type="transmembrane region" description="Helical" evidence="3">
    <location>
        <begin position="35"/>
        <end position="53"/>
    </location>
</feature>
<evidence type="ECO:0000256" key="1">
    <source>
        <dbReference type="ARBA" id="ARBA00012528"/>
    </source>
</evidence>
<feature type="transmembrane region" description="Helical" evidence="3">
    <location>
        <begin position="6"/>
        <end position="28"/>
    </location>
</feature>
<evidence type="ECO:0000256" key="3">
    <source>
        <dbReference type="SAM" id="Phobius"/>
    </source>
</evidence>
<comment type="catalytic activity">
    <reaction evidence="2">
        <text>2 GTP = 3',3'-c-di-GMP + 2 diphosphate</text>
        <dbReference type="Rhea" id="RHEA:24898"/>
        <dbReference type="ChEBI" id="CHEBI:33019"/>
        <dbReference type="ChEBI" id="CHEBI:37565"/>
        <dbReference type="ChEBI" id="CHEBI:58805"/>
        <dbReference type="EC" id="2.7.7.65"/>
    </reaction>
</comment>
<dbReference type="FunFam" id="3.30.70.270:FF:000001">
    <property type="entry name" value="Diguanylate cyclase domain protein"/>
    <property type="match status" value="1"/>
</dbReference>
<dbReference type="PANTHER" id="PTHR45138">
    <property type="entry name" value="REGULATORY COMPONENTS OF SENSORY TRANSDUCTION SYSTEM"/>
    <property type="match status" value="1"/>
</dbReference>
<accession>A0A1E3WAZ9</accession>
<keyword evidence="3" id="KW-0472">Membrane</keyword>
<keyword evidence="3" id="KW-0812">Transmembrane</keyword>
<dbReference type="InterPro" id="IPR050469">
    <property type="entry name" value="Diguanylate_Cyclase"/>
</dbReference>
<sequence length="417" mass="44777">MHLDMSTISIVAIAITAVLGLVLIFNWARQGGASFVGMWGLAMLLISVGIVMANVSRGGFLDAFVLGQAVMILGAGVKWRACREFSQRDSSLLYIFVGPVILLLAAGTGLVETFNDRLMLVCVLTAAYNFAAATELAYDHGEQLPSRWLAILLLALTSASFLSWLPLIVIKPIPELGTVFYSSWFPIVILITLLLRTALAFVVLAMAKERQEQEQRVDALTDSLTGLPNRRALFEVADAVAQRRILGGTPVSVLILDLDHFKDTNDSYGHSLGDEVLKVFAMTAEKNLKVNSIVGRLGGEEFAAILPGVEAAAAVEAAERVRRAFSRSAAFVNGLAIGATVSVGVATDTEVDADLSNLFRRADAALYIAKRAGRNQVAFLESDEDMVVAAQCTAIRTSPSRLRPAVAAVRPDRARSA</sequence>
<dbReference type="GO" id="GO:0005886">
    <property type="term" value="C:plasma membrane"/>
    <property type="evidence" value="ECO:0007669"/>
    <property type="project" value="TreeGrafter"/>
</dbReference>
<dbReference type="GO" id="GO:0052621">
    <property type="term" value="F:diguanylate cyclase activity"/>
    <property type="evidence" value="ECO:0007669"/>
    <property type="project" value="UniProtKB-EC"/>
</dbReference>
<dbReference type="AlphaFoldDB" id="A0A1E3WAZ9"/>
<feature type="transmembrane region" description="Helical" evidence="3">
    <location>
        <begin position="150"/>
        <end position="170"/>
    </location>
</feature>
<organism evidence="5 6">
    <name type="scientific">Methyloceanibacter marginalis</name>
    <dbReference type="NCBI Taxonomy" id="1774971"/>
    <lineage>
        <taxon>Bacteria</taxon>
        <taxon>Pseudomonadati</taxon>
        <taxon>Pseudomonadota</taxon>
        <taxon>Alphaproteobacteria</taxon>
        <taxon>Hyphomicrobiales</taxon>
        <taxon>Hyphomicrobiaceae</taxon>
        <taxon>Methyloceanibacter</taxon>
    </lineage>
</organism>
<dbReference type="Proteomes" id="UP000095042">
    <property type="component" value="Unassembled WGS sequence"/>
</dbReference>
<name>A0A1E3WAZ9_9HYPH</name>
<dbReference type="SUPFAM" id="SSF55073">
    <property type="entry name" value="Nucleotide cyclase"/>
    <property type="match status" value="1"/>
</dbReference>
<dbReference type="InterPro" id="IPR000160">
    <property type="entry name" value="GGDEF_dom"/>
</dbReference>
<gene>
    <name evidence="5" type="ORF">AUC71_12245</name>
</gene>
<dbReference type="NCBIfam" id="TIGR00254">
    <property type="entry name" value="GGDEF"/>
    <property type="match status" value="1"/>
</dbReference>
<dbReference type="GO" id="GO:0043709">
    <property type="term" value="P:cell adhesion involved in single-species biofilm formation"/>
    <property type="evidence" value="ECO:0007669"/>
    <property type="project" value="TreeGrafter"/>
</dbReference>
<comment type="caution">
    <text evidence="5">The sequence shown here is derived from an EMBL/GenBank/DDBJ whole genome shotgun (WGS) entry which is preliminary data.</text>
</comment>
<protein>
    <recommendedName>
        <fullName evidence="1">diguanylate cyclase</fullName>
        <ecNumber evidence="1">2.7.7.65</ecNumber>
    </recommendedName>
</protein>
<reference evidence="5 6" key="1">
    <citation type="journal article" date="2016" name="Environ. Microbiol.">
        <title>New Methyloceanibacter diversity from North Sea sediments includes methanotroph containing solely the soluble methane monooxygenase.</title>
        <authorList>
            <person name="Vekeman B."/>
            <person name="Kerckhof F.M."/>
            <person name="Cremers G."/>
            <person name="de Vos P."/>
            <person name="Vandamme P."/>
            <person name="Boon N."/>
            <person name="Op den Camp H.J."/>
            <person name="Heylen K."/>
        </authorList>
    </citation>
    <scope>NUCLEOTIDE SEQUENCE [LARGE SCALE GENOMIC DNA]</scope>
    <source>
        <strain evidence="5 6">R-67177</strain>
    </source>
</reference>
<feature type="transmembrane region" description="Helical" evidence="3">
    <location>
        <begin position="91"/>
        <end position="111"/>
    </location>
</feature>
<dbReference type="InterPro" id="IPR043128">
    <property type="entry name" value="Rev_trsase/Diguanyl_cyclase"/>
</dbReference>
<feature type="transmembrane region" description="Helical" evidence="3">
    <location>
        <begin position="182"/>
        <end position="207"/>
    </location>
</feature>
<dbReference type="GO" id="GO:1902201">
    <property type="term" value="P:negative regulation of bacterial-type flagellum-dependent cell motility"/>
    <property type="evidence" value="ECO:0007669"/>
    <property type="project" value="TreeGrafter"/>
</dbReference>
<dbReference type="EMBL" id="LPWD01000187">
    <property type="protein sequence ID" value="ODS02985.1"/>
    <property type="molecule type" value="Genomic_DNA"/>
</dbReference>
<dbReference type="EC" id="2.7.7.65" evidence="1"/>
<evidence type="ECO:0000313" key="6">
    <source>
        <dbReference type="Proteomes" id="UP000095042"/>
    </source>
</evidence>